<organism evidence="2 3">
    <name type="scientific">Metapseudomonas furukawaii</name>
    <name type="common">Pseudomonas furukawaii</name>
    <dbReference type="NCBI Taxonomy" id="1149133"/>
    <lineage>
        <taxon>Bacteria</taxon>
        <taxon>Pseudomonadati</taxon>
        <taxon>Pseudomonadota</taxon>
        <taxon>Gammaproteobacteria</taxon>
        <taxon>Pseudomonadales</taxon>
        <taxon>Pseudomonadaceae</taxon>
        <taxon>Metapseudomonas</taxon>
    </lineage>
</organism>
<accession>A0AAD1FEL0</accession>
<dbReference type="SUPFAM" id="SSF55729">
    <property type="entry name" value="Acyl-CoA N-acyltransferases (Nat)"/>
    <property type="match status" value="1"/>
</dbReference>
<dbReference type="PANTHER" id="PTHR43328">
    <property type="entry name" value="ACETYLTRANSFERASE-RELATED"/>
    <property type="match status" value="1"/>
</dbReference>
<dbReference type="PROSITE" id="PS51186">
    <property type="entry name" value="GNAT"/>
    <property type="match status" value="1"/>
</dbReference>
<reference evidence="2 3" key="2">
    <citation type="journal article" date="2017" name="Int. J. Syst. Evol. Microbiol.">
        <title>Pseudomonas furukawaii sp. nov., a polychlorinated biphenyl-degrading bacterium isolated from biphenyl-contaminated soil in Japan.</title>
        <authorList>
            <person name="Kimura N."/>
            <person name="Watanabe T."/>
            <person name="Suenaga H."/>
            <person name="Fujihara H."/>
            <person name="Futagami T."/>
            <person name="Goto M."/>
            <person name="Hanada S."/>
            <person name="Hirose J."/>
        </authorList>
    </citation>
    <scope>NUCLEOTIDE SEQUENCE [LARGE SCALE GENOMIC DNA]</scope>
    <source>
        <strain evidence="3">DSM 10086 / NBRC 110670 / KF707</strain>
    </source>
</reference>
<dbReference type="GO" id="GO:0016747">
    <property type="term" value="F:acyltransferase activity, transferring groups other than amino-acyl groups"/>
    <property type="evidence" value="ECO:0007669"/>
    <property type="project" value="InterPro"/>
</dbReference>
<dbReference type="KEGG" id="pfuw:KF707C_23170"/>
<dbReference type="PANTHER" id="PTHR43328:SF1">
    <property type="entry name" value="N-ACETYLTRANSFERASE DOMAIN-CONTAINING PROTEIN"/>
    <property type="match status" value="1"/>
</dbReference>
<name>A0AAD1FEL0_METFU</name>
<gene>
    <name evidence="2" type="ORF">KF707C_23170</name>
</gene>
<dbReference type="CDD" id="cd04301">
    <property type="entry name" value="NAT_SF"/>
    <property type="match status" value="1"/>
</dbReference>
<dbReference type="EMBL" id="AP014862">
    <property type="protein sequence ID" value="BAU74005.1"/>
    <property type="molecule type" value="Genomic_DNA"/>
</dbReference>
<protein>
    <submittedName>
        <fullName evidence="2">Acetyltransferase</fullName>
    </submittedName>
</protein>
<feature type="domain" description="N-acetyltransferase" evidence="1">
    <location>
        <begin position="8"/>
        <end position="168"/>
    </location>
</feature>
<proteinExistence type="predicted"/>
<reference evidence="3" key="1">
    <citation type="submission" date="2015-05" db="EMBL/GenBank/DDBJ databases">
        <title>Draft genome sequencing of a biphenyl-degrading bacterium, Pseudomonas balearica KF707 (=NBRC110670).</title>
        <authorList>
            <person name="Kimura N."/>
            <person name="Hirose J."/>
            <person name="Watanabe T."/>
            <person name="Suenaga H."/>
            <person name="Fujihara H."/>
            <person name="Noguchi M."/>
            <person name="Hashimoto M."/>
            <person name="Shimodaira J."/>
            <person name="Tsuchikane K."/>
            <person name="Hosoyama A."/>
            <person name="Yamazoe A."/>
            <person name="Fujita N."/>
            <person name="Furukawa K."/>
        </authorList>
    </citation>
    <scope>NUCLEOTIDE SEQUENCE [LARGE SCALE GENOMIC DNA]</scope>
    <source>
        <strain evidence="3">DSM 10086 / NBRC 110670 / KF707</strain>
    </source>
</reference>
<sequence>MTANPNNIVIERFGETHLDGITALYNDPAIARQVLQMPFQSREVWRKRLGADDDRLVSLVALHQGTVIGHCSLEQHPRPRRAHCGVIGMAVAVEWQGQGVGSRLLETVLEVADNWMNLHRVELTVYTDNEAALTLYGRFGFESEGVLRDYALRDGRFVDALSMARLRRARSA</sequence>
<evidence type="ECO:0000313" key="2">
    <source>
        <dbReference type="EMBL" id="BAU74005.1"/>
    </source>
</evidence>
<dbReference type="Gene3D" id="3.40.630.30">
    <property type="match status" value="1"/>
</dbReference>
<dbReference type="Proteomes" id="UP000218554">
    <property type="component" value="Chromosome"/>
</dbReference>
<dbReference type="Pfam" id="PF00583">
    <property type="entry name" value="Acetyltransf_1"/>
    <property type="match status" value="1"/>
</dbReference>
<dbReference type="InterPro" id="IPR000182">
    <property type="entry name" value="GNAT_dom"/>
</dbReference>
<evidence type="ECO:0000313" key="3">
    <source>
        <dbReference type="Proteomes" id="UP000218554"/>
    </source>
</evidence>
<evidence type="ECO:0000259" key="1">
    <source>
        <dbReference type="PROSITE" id="PS51186"/>
    </source>
</evidence>
<dbReference type="AlphaFoldDB" id="A0AAD1FEL0"/>
<keyword evidence="3" id="KW-1185">Reference proteome</keyword>
<dbReference type="RefSeq" id="WP_003450004.1">
    <property type="nucleotide sequence ID" value="NZ_AJMR01000085.1"/>
</dbReference>
<dbReference type="InterPro" id="IPR016181">
    <property type="entry name" value="Acyl_CoA_acyltransferase"/>
</dbReference>